<dbReference type="AlphaFoldDB" id="A0A136J1G6"/>
<protein>
    <submittedName>
        <fullName evidence="1">Uncharacterized protein</fullName>
    </submittedName>
</protein>
<proteinExistence type="predicted"/>
<dbReference type="InParanoid" id="A0A136J1G6"/>
<gene>
    <name evidence="1" type="ORF">Micbo1qcDRAFT_163698</name>
</gene>
<dbReference type="EMBL" id="KQ964251">
    <property type="protein sequence ID" value="KXJ90992.1"/>
    <property type="molecule type" value="Genomic_DNA"/>
</dbReference>
<sequence>MAAPLGVGAPSATLSTSQCLALGCHEIVERDPPRQRVAVHRFAHEVPHARSSTVCGLDS</sequence>
<name>A0A136J1G6_9PEZI</name>
<organism evidence="1 2">
    <name type="scientific">Microdochium bolleyi</name>
    <dbReference type="NCBI Taxonomy" id="196109"/>
    <lineage>
        <taxon>Eukaryota</taxon>
        <taxon>Fungi</taxon>
        <taxon>Dikarya</taxon>
        <taxon>Ascomycota</taxon>
        <taxon>Pezizomycotina</taxon>
        <taxon>Sordariomycetes</taxon>
        <taxon>Xylariomycetidae</taxon>
        <taxon>Xylariales</taxon>
        <taxon>Microdochiaceae</taxon>
        <taxon>Microdochium</taxon>
    </lineage>
</organism>
<accession>A0A136J1G6</accession>
<evidence type="ECO:0000313" key="2">
    <source>
        <dbReference type="Proteomes" id="UP000070501"/>
    </source>
</evidence>
<keyword evidence="2" id="KW-1185">Reference proteome</keyword>
<evidence type="ECO:0000313" key="1">
    <source>
        <dbReference type="EMBL" id="KXJ90992.1"/>
    </source>
</evidence>
<reference evidence="2" key="1">
    <citation type="submission" date="2016-02" db="EMBL/GenBank/DDBJ databases">
        <title>Draft genome sequence of Microdochium bolleyi, a fungal endophyte of beachgrass.</title>
        <authorList>
            <consortium name="DOE Joint Genome Institute"/>
            <person name="David A.S."/>
            <person name="May G."/>
            <person name="Haridas S."/>
            <person name="Lim J."/>
            <person name="Wang M."/>
            <person name="Labutti K."/>
            <person name="Lipzen A."/>
            <person name="Barry K."/>
            <person name="Grigoriev I.V."/>
        </authorList>
    </citation>
    <scope>NUCLEOTIDE SEQUENCE [LARGE SCALE GENOMIC DNA]</scope>
    <source>
        <strain evidence="2">J235TASD1</strain>
    </source>
</reference>
<dbReference type="Proteomes" id="UP000070501">
    <property type="component" value="Unassembled WGS sequence"/>
</dbReference>